<reference evidence="1 2" key="1">
    <citation type="journal article" date="2012" name="Genome Biol.">
        <title>Sequencing three crocodilian genomes to illuminate the evolution of archosaurs and amniotes.</title>
        <authorList>
            <person name="St John J.A."/>
            <person name="Braun E.L."/>
            <person name="Isberg S.R."/>
            <person name="Miles L.G."/>
            <person name="Chong A.Y."/>
            <person name="Gongora J."/>
            <person name="Dalzell P."/>
            <person name="Moran C."/>
            <person name="Bed'hom B."/>
            <person name="Abzhanov A."/>
            <person name="Burgess S.C."/>
            <person name="Cooksey A.M."/>
            <person name="Castoe T.A."/>
            <person name="Crawford N.G."/>
            <person name="Densmore L.D."/>
            <person name="Drew J.C."/>
            <person name="Edwards S.V."/>
            <person name="Faircloth B.C."/>
            <person name="Fujita M.K."/>
            <person name="Greenwold M.J."/>
            <person name="Hoffmann F.G."/>
            <person name="Howard J.M."/>
            <person name="Iguchi T."/>
            <person name="Janes D.E."/>
            <person name="Khan S.Y."/>
            <person name="Kohno S."/>
            <person name="de Koning A.J."/>
            <person name="Lance S.L."/>
            <person name="McCarthy F.M."/>
            <person name="McCormack J.E."/>
            <person name="Merchant M.E."/>
            <person name="Peterson D.G."/>
            <person name="Pollock D.D."/>
            <person name="Pourmand N."/>
            <person name="Raney B.J."/>
            <person name="Roessler K.A."/>
            <person name="Sanford J.R."/>
            <person name="Sawyer R.H."/>
            <person name="Schmidt C.J."/>
            <person name="Triplett E.W."/>
            <person name="Tuberville T.D."/>
            <person name="Venegas-Anaya M."/>
            <person name="Howard J.T."/>
            <person name="Jarvis E.D."/>
            <person name="Guillette L.J.Jr."/>
            <person name="Glenn T.C."/>
            <person name="Green R.E."/>
            <person name="Ray D.A."/>
        </authorList>
    </citation>
    <scope>NUCLEOTIDE SEQUENCE [LARGE SCALE GENOMIC DNA]</scope>
    <source>
        <strain evidence="1">KSC_2009_1</strain>
    </source>
</reference>
<organism evidence="1 2">
    <name type="scientific">Alligator mississippiensis</name>
    <name type="common">American alligator</name>
    <dbReference type="NCBI Taxonomy" id="8496"/>
    <lineage>
        <taxon>Eukaryota</taxon>
        <taxon>Metazoa</taxon>
        <taxon>Chordata</taxon>
        <taxon>Craniata</taxon>
        <taxon>Vertebrata</taxon>
        <taxon>Euteleostomi</taxon>
        <taxon>Archelosauria</taxon>
        <taxon>Archosauria</taxon>
        <taxon>Crocodylia</taxon>
        <taxon>Alligatoridae</taxon>
        <taxon>Alligatorinae</taxon>
        <taxon>Alligator</taxon>
    </lineage>
</organism>
<accession>A0A151PIL5</accession>
<sequence length="84" mass="9924">MPCCETEAQVHTNMATKYDDGRLDIVLRWCWFPKILKFESVIPLISTEILTDGTEDKFDSNYTGNYLNIQNRYFKYSNLLFDKT</sequence>
<gene>
    <name evidence="1" type="ORF">Y1Q_0004023</name>
</gene>
<proteinExistence type="predicted"/>
<dbReference type="AlphaFoldDB" id="A0A151PIL5"/>
<evidence type="ECO:0000313" key="1">
    <source>
        <dbReference type="EMBL" id="KYO48615.1"/>
    </source>
</evidence>
<evidence type="ECO:0000313" key="2">
    <source>
        <dbReference type="Proteomes" id="UP000050525"/>
    </source>
</evidence>
<protein>
    <submittedName>
        <fullName evidence="1">Uncharacterized protein</fullName>
    </submittedName>
</protein>
<dbReference type="Proteomes" id="UP000050525">
    <property type="component" value="Unassembled WGS sequence"/>
</dbReference>
<name>A0A151PIL5_ALLMI</name>
<keyword evidence="2" id="KW-1185">Reference proteome</keyword>
<dbReference type="EMBL" id="AKHW03000179">
    <property type="protein sequence ID" value="KYO48615.1"/>
    <property type="molecule type" value="Genomic_DNA"/>
</dbReference>
<comment type="caution">
    <text evidence="1">The sequence shown here is derived from an EMBL/GenBank/DDBJ whole genome shotgun (WGS) entry which is preliminary data.</text>
</comment>